<evidence type="ECO:0000259" key="15">
    <source>
        <dbReference type="Pfam" id="PF23559"/>
    </source>
</evidence>
<feature type="domain" description="Disease resistance R13L4/SHOC-2-like LRR" evidence="16">
    <location>
        <begin position="953"/>
        <end position="1260"/>
    </location>
</feature>
<dbReference type="Gene3D" id="1.20.5.4130">
    <property type="match status" value="1"/>
</dbReference>
<dbReference type="RefSeq" id="XP_027075765.1">
    <property type="nucleotide sequence ID" value="XM_027219964.1"/>
</dbReference>
<keyword evidence="17" id="KW-1185">Reference proteome</keyword>
<keyword evidence="7" id="KW-0381">Hypersensitive response</keyword>
<dbReference type="OrthoDB" id="1935686at2759"/>
<dbReference type="InterPro" id="IPR042197">
    <property type="entry name" value="Apaf_helical"/>
</dbReference>
<name>A0A6P6TCA9_COFAR</name>
<dbReference type="PANTHER" id="PTHR23155">
    <property type="entry name" value="DISEASE RESISTANCE PROTEIN RP"/>
    <property type="match status" value="1"/>
</dbReference>
<evidence type="ECO:0000256" key="8">
    <source>
        <dbReference type="ARBA" id="ARBA00022737"/>
    </source>
</evidence>
<dbReference type="Pfam" id="PF12061">
    <property type="entry name" value="NB-LRR"/>
    <property type="match status" value="1"/>
</dbReference>
<dbReference type="PANTHER" id="PTHR23155:SF1152">
    <property type="entry name" value="AAA+ ATPASE DOMAIN-CONTAINING PROTEIN"/>
    <property type="match status" value="1"/>
</dbReference>
<sequence>MEMPFISTTSYFDLALDYLEWCDYPFSKYFSSDIRNLMMEVGLLKTFDLYMRNCRRRNHGMVLEHGQEEKANTKSDRVRRSIILFTMQDLVTRIQHDLHSAYLRDMQSGASDFSGIEGELIGFREDIELLFEKDINESWTNILLGHYSLGDARLVTDFIDSLSENLEYLLYRDHEFGEAFHYLIHTLKEKLMFLKSFICFVILQGVQGEQLIDLLIHIEVVAIKAARLIFISWFERDDEEVCNEMQFEISQLLREKIDPVDPQVKETYIHVLTASKLSRSSHNLALEENKNLVAKFIVCLLDYIMDLISHNSFLVPVKDQMLKFHQGVRFLSILLSQQQERFNELHDELKDLIRIVVCDAGIVIFSLSVNEMKISLAKETDLELFHLLKVLEFIMGEVTQIYPVTSPSPFRFPRSNELGSIDFLLENLEELACSEHDLVTLPKDQILTVQEDLIFLRSFLQNVVEQRNQNEKLQDVWNHVMGVAYKAELVIDSVVVGDKPECLDTIAGDIKLVKTEALEIYDSIRHDIEAQRVTKNFICIKSQHNTLGLNDVLVGLDDEVKTMMDKITRGSKLLDIVSIVGMPGLGKTAVASKVFSDSLVLGHFHICAWCIVSQVYSKHNLLVQILGCIASGRCDQYLNMNEDDLAEKLYKCLKGNRYLIILDDVWDIEPWNLSKPSLPDDANGSRILFTSRFHNLSSQFKEDCTPHHLRQLTDEESWALLQTKIFDKEVCPPALRVVGKQIAKNCRGLPLTVILVAGILSNVEEDCWEEVATSLSSRSVIETEHCMKTLELSYNHLPDYLKPCLLYLGAFQEDQDIPVRKLKLLWISEGFVRKTEPSDLEDVADGYLTDLITRSLVMVTLQRSVGGIKACRIHDLVHEFCVEKAKEERFLQILPGYTELSTYNGSYNTDRFFIYTATEEELKDSRLFFPNLRSLIWFSNHHWKFVLYGVYSFRFKMFKLLRVLDLGKLCLGSYFPREVVLLVHLRYLTIQCYINSIPSSIANLSRLETFIIKVYDGNVGLPDTIRSMKKLRHLYVEGILSPVAFSLSSDDLEVSQDIYHFETFTLAVDPSPQIFQKILTKLPSIRRLKCVGGRRYSAESFDRIIKLDFLSQLESLKVVSFQRVEFAFPLNLRKLTLSLLNAPGLHTRFEQNKLPWNKISAIAELPNLEVLKLSGAFVGETWEMGEGTFPKLRFLKLAYLDIVRWTASCDDFPPLQKLVLEGCAKLEDVPSCLGDIPTIEVIEVKWCHKSTASLVKQIQEQQMDMGNECLKIFIQENFKI</sequence>
<dbReference type="InterPro" id="IPR038005">
    <property type="entry name" value="RX-like_CC"/>
</dbReference>
<dbReference type="AlphaFoldDB" id="A0A6P6TCA9"/>
<dbReference type="Gene3D" id="1.10.8.430">
    <property type="entry name" value="Helical domain of apoptotic protease-activating factors"/>
    <property type="match status" value="1"/>
</dbReference>
<dbReference type="Pfam" id="PF23598">
    <property type="entry name" value="LRR_14"/>
    <property type="match status" value="1"/>
</dbReference>
<evidence type="ECO:0000256" key="3">
    <source>
        <dbReference type="ARBA" id="ARBA00004496"/>
    </source>
</evidence>
<comment type="function">
    <text evidence="1">Confers resistance to late blight (Phytophthora infestans) races carrying the avirulence gene Avr1. Resistance proteins guard the plant against pathogens that contain an appropriate avirulence protein via an indirect interaction with this avirulence protein. That triggers a defense system including the hypersensitive response, which restricts the pathogen growth.</text>
</comment>
<dbReference type="PRINTS" id="PR00364">
    <property type="entry name" value="DISEASERSIST"/>
</dbReference>
<dbReference type="InterPro" id="IPR058922">
    <property type="entry name" value="WHD_DRP"/>
</dbReference>
<comment type="subcellular location">
    <subcellularLocation>
        <location evidence="3">Cytoplasm</location>
    </subcellularLocation>
    <subcellularLocation>
        <location evidence="2">Membrane</location>
        <topology evidence="2">Peripheral membrane protein</topology>
    </subcellularLocation>
</comment>
<dbReference type="Gene3D" id="3.80.10.10">
    <property type="entry name" value="Ribonuclease Inhibitor"/>
    <property type="match status" value="1"/>
</dbReference>
<evidence type="ECO:0000256" key="5">
    <source>
        <dbReference type="ARBA" id="ARBA00022490"/>
    </source>
</evidence>
<organism evidence="17 18">
    <name type="scientific">Coffea arabica</name>
    <name type="common">Arabian coffee</name>
    <dbReference type="NCBI Taxonomy" id="13443"/>
    <lineage>
        <taxon>Eukaryota</taxon>
        <taxon>Viridiplantae</taxon>
        <taxon>Streptophyta</taxon>
        <taxon>Embryophyta</taxon>
        <taxon>Tracheophyta</taxon>
        <taxon>Spermatophyta</taxon>
        <taxon>Magnoliopsida</taxon>
        <taxon>eudicotyledons</taxon>
        <taxon>Gunneridae</taxon>
        <taxon>Pentapetalae</taxon>
        <taxon>asterids</taxon>
        <taxon>lamiids</taxon>
        <taxon>Gentianales</taxon>
        <taxon>Rubiaceae</taxon>
        <taxon>Ixoroideae</taxon>
        <taxon>Gardenieae complex</taxon>
        <taxon>Bertiereae - Coffeeae clade</taxon>
        <taxon>Coffeeae</taxon>
        <taxon>Coffea</taxon>
    </lineage>
</organism>
<keyword evidence="12" id="KW-0175">Coiled coil</keyword>
<evidence type="ECO:0000313" key="18">
    <source>
        <dbReference type="RefSeq" id="XP_027075765.1"/>
    </source>
</evidence>
<dbReference type="InterPro" id="IPR021929">
    <property type="entry name" value="R1A-like_N"/>
</dbReference>
<dbReference type="FunFam" id="1.10.10.10:FF:000322">
    <property type="entry name" value="Probable disease resistance protein At1g63360"/>
    <property type="match status" value="1"/>
</dbReference>
<dbReference type="FunFam" id="3.40.50.300:FF:001091">
    <property type="entry name" value="Probable disease resistance protein At1g61300"/>
    <property type="match status" value="1"/>
</dbReference>
<dbReference type="SUPFAM" id="SSF52058">
    <property type="entry name" value="L domain-like"/>
    <property type="match status" value="1"/>
</dbReference>
<evidence type="ECO:0000256" key="10">
    <source>
        <dbReference type="ARBA" id="ARBA00022821"/>
    </source>
</evidence>
<keyword evidence="5" id="KW-0963">Cytoplasm</keyword>
<evidence type="ECO:0000256" key="1">
    <source>
        <dbReference type="ARBA" id="ARBA00002074"/>
    </source>
</evidence>
<dbReference type="GO" id="GO:0005737">
    <property type="term" value="C:cytoplasm"/>
    <property type="evidence" value="ECO:0007669"/>
    <property type="project" value="UniProtKB-SubCell"/>
</dbReference>
<evidence type="ECO:0000256" key="4">
    <source>
        <dbReference type="ARBA" id="ARBA00008894"/>
    </source>
</evidence>
<dbReference type="GO" id="GO:0043531">
    <property type="term" value="F:ADP binding"/>
    <property type="evidence" value="ECO:0007669"/>
    <property type="project" value="InterPro"/>
</dbReference>
<keyword evidence="8" id="KW-0677">Repeat</keyword>
<evidence type="ECO:0000256" key="6">
    <source>
        <dbReference type="ARBA" id="ARBA00022614"/>
    </source>
</evidence>
<evidence type="ECO:0000256" key="9">
    <source>
        <dbReference type="ARBA" id="ARBA00022741"/>
    </source>
</evidence>
<dbReference type="InterPro" id="IPR027417">
    <property type="entry name" value="P-loop_NTPase"/>
</dbReference>
<feature type="domain" description="Late blight resistance protein R1A-like N-terminal" evidence="14">
    <location>
        <begin position="151"/>
        <end position="380"/>
    </location>
</feature>
<dbReference type="InterPro" id="IPR002182">
    <property type="entry name" value="NB-ARC"/>
</dbReference>
<dbReference type="InterPro" id="IPR036388">
    <property type="entry name" value="WH-like_DNA-bd_sf"/>
</dbReference>
<dbReference type="GO" id="GO:0005524">
    <property type="term" value="F:ATP binding"/>
    <property type="evidence" value="ECO:0007669"/>
    <property type="project" value="UniProtKB-KW"/>
</dbReference>
<dbReference type="Gene3D" id="3.40.50.300">
    <property type="entry name" value="P-loop containing nucleotide triphosphate hydrolases"/>
    <property type="match status" value="1"/>
</dbReference>
<feature type="domain" description="NB-ARC" evidence="13">
    <location>
        <begin position="558"/>
        <end position="730"/>
    </location>
</feature>
<evidence type="ECO:0000259" key="13">
    <source>
        <dbReference type="Pfam" id="PF00931"/>
    </source>
</evidence>
<reference evidence="17" key="1">
    <citation type="journal article" date="2025" name="Foods">
        <title>Unveiling the Microbial Signatures of Arabica Coffee Cherries: Insights into Ripeness Specific Diversity, Functional Traits, and Implications for Quality and Safety.</title>
        <authorList>
            <consortium name="RefSeq"/>
            <person name="Tenea G.N."/>
            <person name="Cifuentes V."/>
            <person name="Reyes P."/>
            <person name="Cevallos-Vallejos M."/>
        </authorList>
    </citation>
    <scope>NUCLEOTIDE SEQUENCE [LARGE SCALE GENOMIC DNA]</scope>
</reference>
<dbReference type="InterPro" id="IPR032675">
    <property type="entry name" value="LRR_dom_sf"/>
</dbReference>
<accession>A0A6P6TCA9</accession>
<keyword evidence="6" id="KW-0433">Leucine-rich repeat</keyword>
<dbReference type="GO" id="GO:0016020">
    <property type="term" value="C:membrane"/>
    <property type="evidence" value="ECO:0007669"/>
    <property type="project" value="UniProtKB-SubCell"/>
</dbReference>
<evidence type="ECO:0000313" key="17">
    <source>
        <dbReference type="Proteomes" id="UP001652660"/>
    </source>
</evidence>
<dbReference type="InterPro" id="IPR044974">
    <property type="entry name" value="Disease_R_plants"/>
</dbReference>
<evidence type="ECO:0000256" key="7">
    <source>
        <dbReference type="ARBA" id="ARBA00022667"/>
    </source>
</evidence>
<dbReference type="InterPro" id="IPR055414">
    <property type="entry name" value="LRR_R13L4/SHOC2-like"/>
</dbReference>
<evidence type="ECO:0000256" key="11">
    <source>
        <dbReference type="ARBA" id="ARBA00022840"/>
    </source>
</evidence>
<dbReference type="GeneID" id="113699593"/>
<evidence type="ECO:0000259" key="14">
    <source>
        <dbReference type="Pfam" id="PF12061"/>
    </source>
</evidence>
<protein>
    <submittedName>
        <fullName evidence="18">Late blight resistance protein homolog R1A-3</fullName>
    </submittedName>
</protein>
<proteinExistence type="inferred from homology"/>
<feature type="domain" description="Disease resistance protein winged helix" evidence="15">
    <location>
        <begin position="811"/>
        <end position="880"/>
    </location>
</feature>
<keyword evidence="9" id="KW-0547">Nucleotide-binding</keyword>
<dbReference type="GO" id="GO:0009626">
    <property type="term" value="P:plant-type hypersensitive response"/>
    <property type="evidence" value="ECO:0007669"/>
    <property type="project" value="UniProtKB-KW"/>
</dbReference>
<evidence type="ECO:0000256" key="12">
    <source>
        <dbReference type="ARBA" id="ARBA00023054"/>
    </source>
</evidence>
<dbReference type="SUPFAM" id="SSF52540">
    <property type="entry name" value="P-loop containing nucleoside triphosphate hydrolases"/>
    <property type="match status" value="1"/>
</dbReference>
<dbReference type="Proteomes" id="UP001652660">
    <property type="component" value="Chromosome 7c"/>
</dbReference>
<keyword evidence="10" id="KW-0611">Plant defense</keyword>
<dbReference type="Gene3D" id="1.10.10.10">
    <property type="entry name" value="Winged helix-like DNA-binding domain superfamily/Winged helix DNA-binding domain"/>
    <property type="match status" value="1"/>
</dbReference>
<evidence type="ECO:0000259" key="16">
    <source>
        <dbReference type="Pfam" id="PF23598"/>
    </source>
</evidence>
<dbReference type="CDD" id="cd14798">
    <property type="entry name" value="RX-CC_like"/>
    <property type="match status" value="1"/>
</dbReference>
<dbReference type="Pfam" id="PF00931">
    <property type="entry name" value="NB-ARC"/>
    <property type="match status" value="1"/>
</dbReference>
<dbReference type="GO" id="GO:0051607">
    <property type="term" value="P:defense response to virus"/>
    <property type="evidence" value="ECO:0007669"/>
    <property type="project" value="UniProtKB-ARBA"/>
</dbReference>
<gene>
    <name evidence="18" type="primary">LOC113699593</name>
</gene>
<comment type="similarity">
    <text evidence="4">Belongs to the disease resistance NB-LRR family.</text>
</comment>
<keyword evidence="11" id="KW-0067">ATP-binding</keyword>
<dbReference type="Pfam" id="PF23559">
    <property type="entry name" value="WHD_DRP"/>
    <property type="match status" value="1"/>
</dbReference>
<evidence type="ECO:0000256" key="2">
    <source>
        <dbReference type="ARBA" id="ARBA00004170"/>
    </source>
</evidence>
<reference evidence="18" key="2">
    <citation type="submission" date="2025-08" db="UniProtKB">
        <authorList>
            <consortium name="RefSeq"/>
        </authorList>
    </citation>
    <scope>IDENTIFICATION</scope>
    <source>
        <tissue evidence="18">Leaves</tissue>
    </source>
</reference>